<accession>A0ACB8EC76</accession>
<evidence type="ECO:0000313" key="2">
    <source>
        <dbReference type="Proteomes" id="UP000827872"/>
    </source>
</evidence>
<organism evidence="1 2">
    <name type="scientific">Sphaerodactylus townsendi</name>
    <dbReference type="NCBI Taxonomy" id="933632"/>
    <lineage>
        <taxon>Eukaryota</taxon>
        <taxon>Metazoa</taxon>
        <taxon>Chordata</taxon>
        <taxon>Craniata</taxon>
        <taxon>Vertebrata</taxon>
        <taxon>Euteleostomi</taxon>
        <taxon>Lepidosauria</taxon>
        <taxon>Squamata</taxon>
        <taxon>Bifurcata</taxon>
        <taxon>Gekkota</taxon>
        <taxon>Sphaerodactylidae</taxon>
        <taxon>Sphaerodactylus</taxon>
    </lineage>
</organism>
<name>A0ACB8EC76_9SAUR</name>
<sequence>MWATAPLAGNVSLAGRPLEGANSSEAEALRLLQGSEKAWDSEREEYRRVLRKREWDIENLQAALTQAQQVAPAAPVNAHMLQYGRQYLNDFEPMSGSSPSSMPACPASSKHRILLEENARCRLNLCLYCSGEGHIAASCPAKCTPTTATSTPVAKPAKSSKPPLKGGAS</sequence>
<protein>
    <submittedName>
        <fullName evidence="1">Uncharacterized protein</fullName>
    </submittedName>
</protein>
<comment type="caution">
    <text evidence="1">The sequence shown here is derived from an EMBL/GenBank/DDBJ whole genome shotgun (WGS) entry which is preliminary data.</text>
</comment>
<reference evidence="1" key="1">
    <citation type="submission" date="2021-08" db="EMBL/GenBank/DDBJ databases">
        <title>The first chromosome-level gecko genome reveals the dynamic sex chromosomes of Neotropical dwarf geckos (Sphaerodactylidae: Sphaerodactylus).</title>
        <authorList>
            <person name="Pinto B.J."/>
            <person name="Keating S.E."/>
            <person name="Gamble T."/>
        </authorList>
    </citation>
    <scope>NUCLEOTIDE SEQUENCE</scope>
    <source>
        <strain evidence="1">TG3544</strain>
    </source>
</reference>
<keyword evidence="2" id="KW-1185">Reference proteome</keyword>
<proteinExistence type="predicted"/>
<gene>
    <name evidence="1" type="ORF">K3G42_000891</name>
</gene>
<dbReference type="EMBL" id="CM037629">
    <property type="protein sequence ID" value="KAH7990040.1"/>
    <property type="molecule type" value="Genomic_DNA"/>
</dbReference>
<dbReference type="Proteomes" id="UP000827872">
    <property type="component" value="Linkage Group LG16"/>
</dbReference>
<evidence type="ECO:0000313" key="1">
    <source>
        <dbReference type="EMBL" id="KAH7990040.1"/>
    </source>
</evidence>